<dbReference type="EMBL" id="QSSV01000008">
    <property type="protein sequence ID" value="RGM13730.1"/>
    <property type="molecule type" value="Genomic_DNA"/>
</dbReference>
<comment type="caution">
    <text evidence="1">The sequence shown here is derived from an EMBL/GenBank/DDBJ whole genome shotgun (WGS) entry which is preliminary data.</text>
</comment>
<evidence type="ECO:0000313" key="2">
    <source>
        <dbReference type="Proteomes" id="UP000261223"/>
    </source>
</evidence>
<gene>
    <name evidence="1" type="ORF">DXC34_08030</name>
</gene>
<sequence>MFNLIIWHMTKRKRISICILTKLLTASSVRLFAALPVMLLAVLLSFSPYIVMQGAERDSLYTFRFVPEQGMFYVPYKENSAELERLSALLKQHQKDILAGNIPVFVSGFCRSASAAKENRRLVRERSNRVKAEMIVRNGLCEDCFHTTNFTGNNGKADDVVFVRIVLPEDKAVDDLPVMGERMPGSSLNDNVKCGDSKVELYTSKVELCTSKVDLYEAPAVTDNCYSDRNVESPLSTSANVSDSSVTFSFRGWTLGLNIGIPFFWGDMLSMSADKTYIGISAGLQADYRFSDFFGANLSADYAQGKAGARDYAQHYQLSPSGMTVYSDGTDCSRPYKELYSKISVVNIGLGLDIYFNRFLGVRALYSRFQAVLTPTVYGQFFKAGIYNKATDTRFSNGTTRPNTVSLGLGGALSFRYRIASDWSLQLKNNLLWMTDNKFDGITTPYGHTRHNVLWMPQFGILWTLK</sequence>
<dbReference type="Proteomes" id="UP000261223">
    <property type="component" value="Unassembled WGS sequence"/>
</dbReference>
<proteinExistence type="predicted"/>
<protein>
    <submittedName>
        <fullName evidence="1">Uncharacterized protein</fullName>
    </submittedName>
</protein>
<dbReference type="AlphaFoldDB" id="A0A3E4UPZ5"/>
<evidence type="ECO:0000313" key="1">
    <source>
        <dbReference type="EMBL" id="RGM13730.1"/>
    </source>
</evidence>
<name>A0A3E4UPZ5_BACSE</name>
<organism evidence="1 2">
    <name type="scientific">Bacteroides stercoris</name>
    <dbReference type="NCBI Taxonomy" id="46506"/>
    <lineage>
        <taxon>Bacteria</taxon>
        <taxon>Pseudomonadati</taxon>
        <taxon>Bacteroidota</taxon>
        <taxon>Bacteroidia</taxon>
        <taxon>Bacteroidales</taxon>
        <taxon>Bacteroidaceae</taxon>
        <taxon>Bacteroides</taxon>
    </lineage>
</organism>
<accession>A0A3E4UPZ5</accession>
<reference evidence="1 2" key="1">
    <citation type="submission" date="2018-08" db="EMBL/GenBank/DDBJ databases">
        <title>A genome reference for cultivated species of the human gut microbiota.</title>
        <authorList>
            <person name="Zou Y."/>
            <person name="Xue W."/>
            <person name="Luo G."/>
        </authorList>
    </citation>
    <scope>NUCLEOTIDE SEQUENCE [LARGE SCALE GENOMIC DNA]</scope>
    <source>
        <strain evidence="1 2">TF03-6</strain>
    </source>
</reference>